<organism evidence="2 3">
    <name type="scientific">Agrocybe pediades</name>
    <dbReference type="NCBI Taxonomy" id="84607"/>
    <lineage>
        <taxon>Eukaryota</taxon>
        <taxon>Fungi</taxon>
        <taxon>Dikarya</taxon>
        <taxon>Basidiomycota</taxon>
        <taxon>Agaricomycotina</taxon>
        <taxon>Agaricomycetes</taxon>
        <taxon>Agaricomycetidae</taxon>
        <taxon>Agaricales</taxon>
        <taxon>Agaricineae</taxon>
        <taxon>Strophariaceae</taxon>
        <taxon>Agrocybe</taxon>
    </lineage>
</organism>
<accession>A0A8H4VQA6</accession>
<dbReference type="Proteomes" id="UP000521872">
    <property type="component" value="Unassembled WGS sequence"/>
</dbReference>
<gene>
    <name evidence="2" type="ORF">D9613_011228</name>
</gene>
<evidence type="ECO:0000256" key="1">
    <source>
        <dbReference type="SAM" id="MobiDB-lite"/>
    </source>
</evidence>
<sequence length="159" mass="17367">MNRTNEPPDRPDSGMGKQPRPRNPPLHSSNTPLAQLPPYKPSQPPYLRVEEEVGGGWGSRKYPSGKLNHAPIEPALTSHWLMPPPETYGSHTQLNQATPRGCLVARVNFVHVSTFTRSTAGCLWPSQAPYSSKVESLCVCEGTLSAIGRILMPRDDDGG</sequence>
<feature type="region of interest" description="Disordered" evidence="1">
    <location>
        <begin position="1"/>
        <end position="46"/>
    </location>
</feature>
<dbReference type="AlphaFoldDB" id="A0A8H4VQA6"/>
<name>A0A8H4VQA6_9AGAR</name>
<feature type="compositionally biased region" description="Basic and acidic residues" evidence="1">
    <location>
        <begin position="1"/>
        <end position="12"/>
    </location>
</feature>
<proteinExistence type="predicted"/>
<dbReference type="EMBL" id="JAACJL010000032">
    <property type="protein sequence ID" value="KAF4616154.1"/>
    <property type="molecule type" value="Genomic_DNA"/>
</dbReference>
<keyword evidence="3" id="KW-1185">Reference proteome</keyword>
<comment type="caution">
    <text evidence="2">The sequence shown here is derived from an EMBL/GenBank/DDBJ whole genome shotgun (WGS) entry which is preliminary data.</text>
</comment>
<evidence type="ECO:0000313" key="2">
    <source>
        <dbReference type="EMBL" id="KAF4616154.1"/>
    </source>
</evidence>
<reference evidence="2 3" key="1">
    <citation type="submission" date="2019-12" db="EMBL/GenBank/DDBJ databases">
        <authorList>
            <person name="Floudas D."/>
            <person name="Bentzer J."/>
            <person name="Ahren D."/>
            <person name="Johansson T."/>
            <person name="Persson P."/>
            <person name="Tunlid A."/>
        </authorList>
    </citation>
    <scope>NUCLEOTIDE SEQUENCE [LARGE SCALE GENOMIC DNA]</scope>
    <source>
        <strain evidence="2 3">CBS 102.39</strain>
    </source>
</reference>
<protein>
    <submittedName>
        <fullName evidence="2">Uncharacterized protein</fullName>
    </submittedName>
</protein>
<evidence type="ECO:0000313" key="3">
    <source>
        <dbReference type="Proteomes" id="UP000521872"/>
    </source>
</evidence>